<protein>
    <recommendedName>
        <fullName evidence="8">S-adenosylmethionine-dependent nucleotide dehydratase</fullName>
    </recommendedName>
</protein>
<organism evidence="10 11">
    <name type="scientific">Acidithiobacillus ferridurans</name>
    <dbReference type="NCBI Taxonomy" id="1232575"/>
    <lineage>
        <taxon>Bacteria</taxon>
        <taxon>Pseudomonadati</taxon>
        <taxon>Pseudomonadota</taxon>
        <taxon>Acidithiobacillia</taxon>
        <taxon>Acidithiobacillales</taxon>
        <taxon>Acidithiobacillaceae</taxon>
        <taxon>Acidithiobacillus</taxon>
    </lineage>
</organism>
<dbReference type="AlphaFoldDB" id="A0A8X8GDA4"/>
<dbReference type="PROSITE" id="PS51918">
    <property type="entry name" value="RADICAL_SAM"/>
    <property type="match status" value="1"/>
</dbReference>
<dbReference type="InterPro" id="IPR058240">
    <property type="entry name" value="rSAM_sf"/>
</dbReference>
<dbReference type="Pfam" id="PF04055">
    <property type="entry name" value="Radical_SAM"/>
    <property type="match status" value="1"/>
</dbReference>
<evidence type="ECO:0000256" key="6">
    <source>
        <dbReference type="ARBA" id="ARBA00023014"/>
    </source>
</evidence>
<dbReference type="InterPro" id="IPR007197">
    <property type="entry name" value="rSAM"/>
</dbReference>
<dbReference type="GO" id="GO:0051607">
    <property type="term" value="P:defense response to virus"/>
    <property type="evidence" value="ECO:0007669"/>
    <property type="project" value="UniProtKB-KW"/>
</dbReference>
<keyword evidence="5" id="KW-0408">Iron</keyword>
<feature type="domain" description="Radical SAM core" evidence="9">
    <location>
        <begin position="16"/>
        <end position="244"/>
    </location>
</feature>
<evidence type="ECO:0000256" key="4">
    <source>
        <dbReference type="ARBA" id="ARBA00022723"/>
    </source>
</evidence>
<evidence type="ECO:0000256" key="1">
    <source>
        <dbReference type="ARBA" id="ARBA00001966"/>
    </source>
</evidence>
<evidence type="ECO:0000313" key="11">
    <source>
        <dbReference type="Proteomes" id="UP000887300"/>
    </source>
</evidence>
<dbReference type="GO" id="GO:0046872">
    <property type="term" value="F:metal ion binding"/>
    <property type="evidence" value="ECO:0007669"/>
    <property type="project" value="UniProtKB-KW"/>
</dbReference>
<dbReference type="PANTHER" id="PTHR21339:SF0">
    <property type="entry name" value="S-ADENOSYLMETHIONINE-DEPENDENT NUCLEOTIDE DEHYDRATASE RSAD2"/>
    <property type="match status" value="1"/>
</dbReference>
<evidence type="ECO:0000259" key="9">
    <source>
        <dbReference type="PROSITE" id="PS51918"/>
    </source>
</evidence>
<keyword evidence="2" id="KW-0004">4Fe-4S</keyword>
<dbReference type="CDD" id="cd01335">
    <property type="entry name" value="Radical_SAM"/>
    <property type="match status" value="1"/>
</dbReference>
<dbReference type="PANTHER" id="PTHR21339">
    <property type="entry name" value="RADICAL S-ADENOSYL METHIONINE DOMAIN-CONTAINING PROTEIN 2"/>
    <property type="match status" value="1"/>
</dbReference>
<keyword evidence="7" id="KW-0051">Antiviral defense</keyword>
<keyword evidence="3" id="KW-0949">S-adenosyl-L-methionine</keyword>
<dbReference type="Gene3D" id="3.20.20.70">
    <property type="entry name" value="Aldolase class I"/>
    <property type="match status" value="1"/>
</dbReference>
<keyword evidence="6" id="KW-0411">Iron-sulfur</keyword>
<sequence>MTMTHSLTRSWRVRPRLSELVINWHITEACNYRCRYCYAHWDGNGRELIHNIPATAQMLENLWLYFHPKNLANPLRRQMDWQGVRLNLAGGEPLLYPERVSQILLAARNIGFTTSLITNGSLLSPAVTVQIAPHLSVLGVSLDSGQSPTNRLIGRQGPHGQLLIVEQLAEVIEEARRCNSSLQIKLNTVVNALNCHEDLSVLLQRLAPQRWKILRMLPVITNELMVSDSDFQDFVARHQHLGHILCVEDNTEMVESYLMIDPLGRFFQNASGQSSYRYSCPIPDVGPEQAFAEVGVDAAKFCARYLGHLEDASV</sequence>
<evidence type="ECO:0000256" key="7">
    <source>
        <dbReference type="ARBA" id="ARBA00023118"/>
    </source>
</evidence>
<evidence type="ECO:0000256" key="5">
    <source>
        <dbReference type="ARBA" id="ARBA00023004"/>
    </source>
</evidence>
<evidence type="ECO:0000256" key="3">
    <source>
        <dbReference type="ARBA" id="ARBA00022691"/>
    </source>
</evidence>
<dbReference type="SFLD" id="SFLDS00029">
    <property type="entry name" value="Radical_SAM"/>
    <property type="match status" value="1"/>
</dbReference>
<comment type="caution">
    <text evidence="10">The sequence shown here is derived from an EMBL/GenBank/DDBJ whole genome shotgun (WGS) entry which is preliminary data.</text>
</comment>
<keyword evidence="4" id="KW-0479">Metal-binding</keyword>
<dbReference type="SFLD" id="SFLDG01088">
    <property type="entry name" value="antiviral_proteins"/>
    <property type="match status" value="1"/>
</dbReference>
<dbReference type="SFLD" id="SFLDG01067">
    <property type="entry name" value="SPASM/twitch_domain_containing"/>
    <property type="match status" value="1"/>
</dbReference>
<dbReference type="InterPro" id="IPR013785">
    <property type="entry name" value="Aldolase_TIM"/>
</dbReference>
<evidence type="ECO:0000256" key="2">
    <source>
        <dbReference type="ARBA" id="ARBA00022485"/>
    </source>
</evidence>
<dbReference type="InterPro" id="IPR051196">
    <property type="entry name" value="RSAD2/Viperin_antiviral"/>
</dbReference>
<dbReference type="SUPFAM" id="SSF102114">
    <property type="entry name" value="Radical SAM enzymes"/>
    <property type="match status" value="1"/>
</dbReference>
<dbReference type="GO" id="GO:0003824">
    <property type="term" value="F:catalytic activity"/>
    <property type="evidence" value="ECO:0007669"/>
    <property type="project" value="InterPro"/>
</dbReference>
<proteinExistence type="predicted"/>
<evidence type="ECO:0000256" key="8">
    <source>
        <dbReference type="ARBA" id="ARBA00039667"/>
    </source>
</evidence>
<accession>A0A8X8GDA4</accession>
<reference evidence="10" key="1">
    <citation type="journal article" date="2021" name="ISME J.">
        <title>Genomic evolution of the class Acidithiobacillia: deep-branching Proteobacteria living in extreme acidic conditions.</title>
        <authorList>
            <person name="Moya-Beltran A."/>
            <person name="Beard S."/>
            <person name="Rojas-Villalobos C."/>
            <person name="Issotta F."/>
            <person name="Gallardo Y."/>
            <person name="Ulloa R."/>
            <person name="Giaveno A."/>
            <person name="Degli Esposti M."/>
            <person name="Johnson D.B."/>
            <person name="Quatrini R."/>
        </authorList>
    </citation>
    <scope>NUCLEOTIDE SEQUENCE</scope>
    <source>
        <strain evidence="10">DSM 583</strain>
    </source>
</reference>
<dbReference type="GO" id="GO:0051539">
    <property type="term" value="F:4 iron, 4 sulfur cluster binding"/>
    <property type="evidence" value="ECO:0007669"/>
    <property type="project" value="UniProtKB-KW"/>
</dbReference>
<comment type="cofactor">
    <cofactor evidence="1">
        <name>[4Fe-4S] cluster</name>
        <dbReference type="ChEBI" id="CHEBI:49883"/>
    </cofactor>
</comment>
<dbReference type="Proteomes" id="UP000887300">
    <property type="component" value="Unassembled WGS sequence"/>
</dbReference>
<dbReference type="EMBL" id="JABBHS010000388">
    <property type="protein sequence ID" value="MBU2724054.1"/>
    <property type="molecule type" value="Genomic_DNA"/>
</dbReference>
<dbReference type="NCBIfam" id="NF038283">
    <property type="entry name" value="viperin_w_prok"/>
    <property type="match status" value="1"/>
</dbReference>
<evidence type="ECO:0000313" key="10">
    <source>
        <dbReference type="EMBL" id="MBU2724054.1"/>
    </source>
</evidence>
<gene>
    <name evidence="10" type="ORF">HF568_12755</name>
</gene>
<name>A0A8X8GDA4_ACIFI</name>